<gene>
    <name evidence="2" type="ORF">GCM10022263_22430</name>
</gene>
<name>A0ABP6VH05_9ACTN</name>
<evidence type="ECO:0000313" key="3">
    <source>
        <dbReference type="Proteomes" id="UP001500301"/>
    </source>
</evidence>
<evidence type="ECO:0000313" key="2">
    <source>
        <dbReference type="EMBL" id="GAA3533620.1"/>
    </source>
</evidence>
<organism evidence="2 3">
    <name type="scientific">Nocardioides daeguensis</name>
    <dbReference type="NCBI Taxonomy" id="908359"/>
    <lineage>
        <taxon>Bacteria</taxon>
        <taxon>Bacillati</taxon>
        <taxon>Actinomycetota</taxon>
        <taxon>Actinomycetes</taxon>
        <taxon>Propionibacteriales</taxon>
        <taxon>Nocardioidaceae</taxon>
        <taxon>Nocardioides</taxon>
    </lineage>
</organism>
<dbReference type="InterPro" id="IPR046037">
    <property type="entry name" value="DUF5995"/>
</dbReference>
<comment type="caution">
    <text evidence="2">The sequence shown here is derived from an EMBL/GenBank/DDBJ whole genome shotgun (WGS) entry which is preliminary data.</text>
</comment>
<dbReference type="RefSeq" id="WP_218236281.1">
    <property type="nucleotide sequence ID" value="NZ_BAABBB010000009.1"/>
</dbReference>
<proteinExistence type="predicted"/>
<keyword evidence="1" id="KW-0732">Signal</keyword>
<accession>A0ABP6VH05</accession>
<feature type="chain" id="PRO_5045434557" evidence="1">
    <location>
        <begin position="30"/>
        <end position="321"/>
    </location>
</feature>
<protein>
    <submittedName>
        <fullName evidence="2">Uncharacterized protein</fullName>
    </submittedName>
</protein>
<sequence length="321" mass="34532">MTVLTRLLAAVVLPCLLAVGALTAPPAWATSATNATSATGYEGDPDPLRGLLLPPLDAVVALLAPLPVPATPYTGDVCVDGADACIDDVVTRMETRLAGLASSCSHSAIFSLAYLRVTENVRDAVRSGYFADRAWLNRVDAVFAEMYFDTTSRWASGDRAGIPAAWRIALQAEDDRAMSGLGNFLLAMNAHINSDFPHVLATVGLTGPDGSHKADHNRYNNRLDSLYAPVFAEEAARFDPTFDDIDAGSVEEAVAGVIMRGWREMVWRNAEALVLARTPAAKRLVEKEIEVYSALQAQLIRTFFVARPGKRDSWCATHGVG</sequence>
<reference evidence="3" key="1">
    <citation type="journal article" date="2019" name="Int. J. Syst. Evol. Microbiol.">
        <title>The Global Catalogue of Microorganisms (GCM) 10K type strain sequencing project: providing services to taxonomists for standard genome sequencing and annotation.</title>
        <authorList>
            <consortium name="The Broad Institute Genomics Platform"/>
            <consortium name="The Broad Institute Genome Sequencing Center for Infectious Disease"/>
            <person name="Wu L."/>
            <person name="Ma J."/>
        </authorList>
    </citation>
    <scope>NUCLEOTIDE SEQUENCE [LARGE SCALE GENOMIC DNA]</scope>
    <source>
        <strain evidence="3">JCM 17460</strain>
    </source>
</reference>
<keyword evidence="3" id="KW-1185">Reference proteome</keyword>
<dbReference type="EMBL" id="BAABBB010000009">
    <property type="protein sequence ID" value="GAA3533620.1"/>
    <property type="molecule type" value="Genomic_DNA"/>
</dbReference>
<dbReference type="Pfam" id="PF19458">
    <property type="entry name" value="DUF5995"/>
    <property type="match status" value="1"/>
</dbReference>
<feature type="signal peptide" evidence="1">
    <location>
        <begin position="1"/>
        <end position="29"/>
    </location>
</feature>
<evidence type="ECO:0000256" key="1">
    <source>
        <dbReference type="SAM" id="SignalP"/>
    </source>
</evidence>
<dbReference type="Proteomes" id="UP001500301">
    <property type="component" value="Unassembled WGS sequence"/>
</dbReference>